<dbReference type="RefSeq" id="WP_377465539.1">
    <property type="nucleotide sequence ID" value="NZ_JBHUOP010000002.1"/>
</dbReference>
<keyword evidence="10" id="KW-1185">Reference proteome</keyword>
<proteinExistence type="inferred from homology"/>
<feature type="transmembrane region" description="Helical" evidence="8">
    <location>
        <begin position="172"/>
        <end position="193"/>
    </location>
</feature>
<sequence>MHDLTPWQVFFSEFLGTTVLLAIGTSVGANGTLRHTKGFNAGWVGTVFGWGFAVFTAAHVAYKTGAHLNPAVTLGLALHGSEFAPGIPVNVSNATLYLSGQLLGAFVGCWVTYLAYQPHFALVSREKSLGIFATTPQIRRPWWNLVTEIIATTVLVLWLLVANYTTSGLGPLAVAVVIIAIGLGFGGPTGFAINPARDLGARLAHAVLPLKNKGSSEWDYAWIPIVGPFCGAAFGALLASML</sequence>
<feature type="transmembrane region" description="Helical" evidence="8">
    <location>
        <begin position="6"/>
        <end position="29"/>
    </location>
</feature>
<dbReference type="PANTHER" id="PTHR43829">
    <property type="entry name" value="AQUAPORIN OR AQUAGLYCEROPORIN RELATED"/>
    <property type="match status" value="1"/>
</dbReference>
<dbReference type="InterPro" id="IPR000425">
    <property type="entry name" value="MIP"/>
</dbReference>
<evidence type="ECO:0000256" key="3">
    <source>
        <dbReference type="ARBA" id="ARBA00022448"/>
    </source>
</evidence>
<feature type="transmembrane region" description="Helical" evidence="8">
    <location>
        <begin position="41"/>
        <end position="62"/>
    </location>
</feature>
<keyword evidence="3 7" id="KW-0813">Transport</keyword>
<dbReference type="Proteomes" id="UP001597391">
    <property type="component" value="Unassembled WGS sequence"/>
</dbReference>
<name>A0ABW5XFS4_9MICO</name>
<dbReference type="PROSITE" id="PS00221">
    <property type="entry name" value="MIP"/>
    <property type="match status" value="1"/>
</dbReference>
<evidence type="ECO:0000256" key="7">
    <source>
        <dbReference type="RuleBase" id="RU000477"/>
    </source>
</evidence>
<comment type="subcellular location">
    <subcellularLocation>
        <location evidence="1">Membrane</location>
        <topology evidence="1">Multi-pass membrane protein</topology>
    </subcellularLocation>
</comment>
<dbReference type="InterPro" id="IPR023271">
    <property type="entry name" value="Aquaporin-like"/>
</dbReference>
<feature type="transmembrane region" description="Helical" evidence="8">
    <location>
        <begin position="96"/>
        <end position="116"/>
    </location>
</feature>
<evidence type="ECO:0000256" key="8">
    <source>
        <dbReference type="SAM" id="Phobius"/>
    </source>
</evidence>
<evidence type="ECO:0000256" key="1">
    <source>
        <dbReference type="ARBA" id="ARBA00004141"/>
    </source>
</evidence>
<accession>A0ABW5XFS4</accession>
<reference evidence="10" key="1">
    <citation type="journal article" date="2019" name="Int. J. Syst. Evol. Microbiol.">
        <title>The Global Catalogue of Microorganisms (GCM) 10K type strain sequencing project: providing services to taxonomists for standard genome sequencing and annotation.</title>
        <authorList>
            <consortium name="The Broad Institute Genomics Platform"/>
            <consortium name="The Broad Institute Genome Sequencing Center for Infectious Disease"/>
            <person name="Wu L."/>
            <person name="Ma J."/>
        </authorList>
    </citation>
    <scope>NUCLEOTIDE SEQUENCE [LARGE SCALE GENOMIC DNA]</scope>
    <source>
        <strain evidence="10">KCTC 33576</strain>
    </source>
</reference>
<dbReference type="Pfam" id="PF00230">
    <property type="entry name" value="MIP"/>
    <property type="match status" value="1"/>
</dbReference>
<evidence type="ECO:0000313" key="10">
    <source>
        <dbReference type="Proteomes" id="UP001597391"/>
    </source>
</evidence>
<evidence type="ECO:0000256" key="6">
    <source>
        <dbReference type="ARBA" id="ARBA00023136"/>
    </source>
</evidence>
<keyword evidence="6 8" id="KW-0472">Membrane</keyword>
<evidence type="ECO:0000313" key="9">
    <source>
        <dbReference type="EMBL" id="MFD2839934.1"/>
    </source>
</evidence>
<dbReference type="SUPFAM" id="SSF81338">
    <property type="entry name" value="Aquaporin-like"/>
    <property type="match status" value="1"/>
</dbReference>
<comment type="caution">
    <text evidence="9">The sequence shown here is derived from an EMBL/GenBank/DDBJ whole genome shotgun (WGS) entry which is preliminary data.</text>
</comment>
<protein>
    <submittedName>
        <fullName evidence="9">MIP/aquaporin family protein</fullName>
    </submittedName>
</protein>
<dbReference type="InterPro" id="IPR022357">
    <property type="entry name" value="MIP_CS"/>
</dbReference>
<comment type="similarity">
    <text evidence="2 7">Belongs to the MIP/aquaporin (TC 1.A.8) family.</text>
</comment>
<dbReference type="EMBL" id="JBHUOP010000002">
    <property type="protein sequence ID" value="MFD2839934.1"/>
    <property type="molecule type" value="Genomic_DNA"/>
</dbReference>
<gene>
    <name evidence="9" type="ORF">ACFSYH_05035</name>
</gene>
<feature type="transmembrane region" description="Helical" evidence="8">
    <location>
        <begin position="220"/>
        <end position="241"/>
    </location>
</feature>
<keyword evidence="4 7" id="KW-0812">Transmembrane</keyword>
<evidence type="ECO:0000256" key="2">
    <source>
        <dbReference type="ARBA" id="ARBA00006175"/>
    </source>
</evidence>
<dbReference type="InterPro" id="IPR050363">
    <property type="entry name" value="MIP/Aquaporin"/>
</dbReference>
<keyword evidence="5 8" id="KW-1133">Transmembrane helix</keyword>
<evidence type="ECO:0000256" key="4">
    <source>
        <dbReference type="ARBA" id="ARBA00022692"/>
    </source>
</evidence>
<evidence type="ECO:0000256" key="5">
    <source>
        <dbReference type="ARBA" id="ARBA00022989"/>
    </source>
</evidence>
<dbReference type="Gene3D" id="1.20.1080.10">
    <property type="entry name" value="Glycerol uptake facilitator protein"/>
    <property type="match status" value="1"/>
</dbReference>
<feature type="transmembrane region" description="Helical" evidence="8">
    <location>
        <begin position="142"/>
        <end position="160"/>
    </location>
</feature>
<dbReference type="PANTHER" id="PTHR43829:SF9">
    <property type="entry name" value="AQUAPORIN-9"/>
    <property type="match status" value="1"/>
</dbReference>
<dbReference type="PRINTS" id="PR00783">
    <property type="entry name" value="MINTRINSICP"/>
</dbReference>
<organism evidence="9 10">
    <name type="scientific">Populibacterium corticicola</name>
    <dbReference type="NCBI Taxonomy" id="1812826"/>
    <lineage>
        <taxon>Bacteria</taxon>
        <taxon>Bacillati</taxon>
        <taxon>Actinomycetota</taxon>
        <taxon>Actinomycetes</taxon>
        <taxon>Micrococcales</taxon>
        <taxon>Jonesiaceae</taxon>
        <taxon>Populibacterium</taxon>
    </lineage>
</organism>